<dbReference type="InterPro" id="IPR036111">
    <property type="entry name" value="Mal/L-sulfo/L-lacto_DH-like_sf"/>
</dbReference>
<evidence type="ECO:0000256" key="1">
    <source>
        <dbReference type="ARBA" id="ARBA00023002"/>
    </source>
</evidence>
<dbReference type="InterPro" id="IPR043144">
    <property type="entry name" value="Mal/L-sulf/L-lact_DH-like_ah"/>
</dbReference>
<dbReference type="EMBL" id="JAERRB010000005">
    <property type="protein sequence ID" value="MBL0742821.1"/>
    <property type="molecule type" value="Genomic_DNA"/>
</dbReference>
<keyword evidence="1 2" id="KW-0560">Oxidoreductase</keyword>
<dbReference type="Gene3D" id="1.10.1530.10">
    <property type="match status" value="1"/>
</dbReference>
<organism evidence="2 3">
    <name type="scientific">Chryseolinea lacunae</name>
    <dbReference type="NCBI Taxonomy" id="2801331"/>
    <lineage>
        <taxon>Bacteria</taxon>
        <taxon>Pseudomonadati</taxon>
        <taxon>Bacteroidota</taxon>
        <taxon>Cytophagia</taxon>
        <taxon>Cytophagales</taxon>
        <taxon>Fulvivirgaceae</taxon>
        <taxon>Chryseolinea</taxon>
    </lineage>
</organism>
<dbReference type="Proteomes" id="UP000613030">
    <property type="component" value="Unassembled WGS sequence"/>
</dbReference>
<dbReference type="InterPro" id="IPR003767">
    <property type="entry name" value="Malate/L-lactate_DH-like"/>
</dbReference>
<dbReference type="SUPFAM" id="SSF89733">
    <property type="entry name" value="L-sulfolactate dehydrogenase-like"/>
    <property type="match status" value="1"/>
</dbReference>
<dbReference type="EC" id="1.1.1.130" evidence="2"/>
<dbReference type="GO" id="GO:0047559">
    <property type="term" value="F:3-dehydro-L-gulonate 2-dehydrogenase activity"/>
    <property type="evidence" value="ECO:0007669"/>
    <property type="project" value="UniProtKB-EC"/>
</dbReference>
<dbReference type="InterPro" id="IPR043143">
    <property type="entry name" value="Mal/L-sulf/L-lact_DH-like_NADP"/>
</dbReference>
<sequence length="339" mass="36896">MAEATPEFIRIPKSTMEARFLKILRQTGFSEEKAKVCAEVFTANSVDGVYTHGVNRFSRFIKYTREGHILPQNEAVLRHAAGCLEQWDGQSGAGPLNALQCTRRAMDIAGVQGMGCVALAHTNHWMRGGTYGWKAAREGFAFIGWTNTTANMPAWGGLDAKLGNNPLVIAIPFQNDAIVLDMAMSQYSYGALDFYQLKNQQLPVPGGFTKEGVLTTDPTAIRESQRVLPIGYWKGSGLSLLLDMLAAILSGGLSTAGISQQKAETGISQVFIAIDLSKLGNYQSIATALQQIVDDYHQSQPAGKTPVIYPGERVLAVRSENTDQGIPVLKSVWDEIENL</sequence>
<evidence type="ECO:0000313" key="2">
    <source>
        <dbReference type="EMBL" id="MBL0742821.1"/>
    </source>
</evidence>
<protein>
    <submittedName>
        <fullName evidence="2">3-dehydro-L-gulonate 2-dehydrogenase</fullName>
        <ecNumber evidence="2">1.1.1.130</ecNumber>
    </submittedName>
</protein>
<dbReference type="NCBIfam" id="NF009750">
    <property type="entry name" value="PRK13260.1"/>
    <property type="match status" value="1"/>
</dbReference>
<dbReference type="Gene3D" id="3.30.1370.60">
    <property type="entry name" value="Hypothetical oxidoreductase yiak, domain 2"/>
    <property type="match status" value="1"/>
</dbReference>
<evidence type="ECO:0000313" key="3">
    <source>
        <dbReference type="Proteomes" id="UP000613030"/>
    </source>
</evidence>
<proteinExistence type="predicted"/>
<keyword evidence="3" id="KW-1185">Reference proteome</keyword>
<dbReference type="PANTHER" id="PTHR11091:SF3">
    <property type="entry name" value="2,3-DIKETO-L-GULONATE REDUCTASE"/>
    <property type="match status" value="1"/>
</dbReference>
<dbReference type="RefSeq" id="WP_202011484.1">
    <property type="nucleotide sequence ID" value="NZ_JAERRB010000005.1"/>
</dbReference>
<comment type="caution">
    <text evidence="2">The sequence shown here is derived from an EMBL/GenBank/DDBJ whole genome shotgun (WGS) entry which is preliminary data.</text>
</comment>
<gene>
    <name evidence="2" type="primary">yiaK</name>
    <name evidence="2" type="ORF">JI741_16460</name>
</gene>
<reference evidence="2 3" key="1">
    <citation type="submission" date="2021-01" db="EMBL/GenBank/DDBJ databases">
        <title>Chryseolinea sp. Jin1 Genome sequencing and assembly.</title>
        <authorList>
            <person name="Kim I."/>
        </authorList>
    </citation>
    <scope>NUCLEOTIDE SEQUENCE [LARGE SCALE GENOMIC DNA]</scope>
    <source>
        <strain evidence="2 3">Jin1</strain>
    </source>
</reference>
<accession>A0ABS1KX06</accession>
<dbReference type="PANTHER" id="PTHR11091">
    <property type="entry name" value="OXIDOREDUCTASE-RELATED"/>
    <property type="match status" value="1"/>
</dbReference>
<dbReference type="Pfam" id="PF02615">
    <property type="entry name" value="Ldh_2"/>
    <property type="match status" value="1"/>
</dbReference>
<name>A0ABS1KX06_9BACT</name>